<gene>
    <name evidence="7" type="primary">clpP</name>
    <name evidence="11" type="ORF">SAMN02982917_1491</name>
</gene>
<feature type="active site" evidence="7 8">
    <location>
        <position position="134"/>
    </location>
</feature>
<evidence type="ECO:0000313" key="11">
    <source>
        <dbReference type="EMBL" id="SMF31323.1"/>
    </source>
</evidence>
<protein>
    <recommendedName>
        <fullName evidence="7 9">ATP-dependent Clp protease proteolytic subunit</fullName>
        <ecNumber evidence="7">3.4.21.92</ecNumber>
    </recommendedName>
    <alternativeName>
        <fullName evidence="7">Endopeptidase Clp</fullName>
    </alternativeName>
</protein>
<accession>A0A1X7EBZ8</accession>
<evidence type="ECO:0000256" key="9">
    <source>
        <dbReference type="RuleBase" id="RU003567"/>
    </source>
</evidence>
<dbReference type="GO" id="GO:0004176">
    <property type="term" value="F:ATP-dependent peptidase activity"/>
    <property type="evidence" value="ECO:0007669"/>
    <property type="project" value="InterPro"/>
</dbReference>
<keyword evidence="5 7" id="KW-0720">Serine protease</keyword>
<dbReference type="STRING" id="286727.SAMN02982917_1491"/>
<keyword evidence="3 7" id="KW-0645">Protease</keyword>
<evidence type="ECO:0000256" key="8">
    <source>
        <dbReference type="PROSITE-ProRule" id="PRU10086"/>
    </source>
</evidence>
<name>A0A1X7EBZ8_9PROT</name>
<comment type="function">
    <text evidence="7">Cleaves peptides in various proteins in a process that requires ATP hydrolysis. Has a chymotrypsin-like activity. Plays a major role in the degradation of misfolded proteins.</text>
</comment>
<dbReference type="InterPro" id="IPR033135">
    <property type="entry name" value="ClpP_His_AS"/>
</dbReference>
<dbReference type="InterPro" id="IPR029045">
    <property type="entry name" value="ClpP/crotonase-like_dom_sf"/>
</dbReference>
<dbReference type="GO" id="GO:0051117">
    <property type="term" value="F:ATPase binding"/>
    <property type="evidence" value="ECO:0007669"/>
    <property type="project" value="TreeGrafter"/>
</dbReference>
<feature type="region of interest" description="Disordered" evidence="10">
    <location>
        <begin position="1"/>
        <end position="26"/>
    </location>
</feature>
<evidence type="ECO:0000256" key="4">
    <source>
        <dbReference type="ARBA" id="ARBA00022801"/>
    </source>
</evidence>
<proteinExistence type="inferred from homology"/>
<dbReference type="NCBIfam" id="NF009205">
    <property type="entry name" value="PRK12553.1"/>
    <property type="match status" value="1"/>
</dbReference>
<dbReference type="PROSITE" id="PS00382">
    <property type="entry name" value="CLP_PROTEASE_HIS"/>
    <property type="match status" value="1"/>
</dbReference>
<dbReference type="GO" id="GO:0006515">
    <property type="term" value="P:protein quality control for misfolded or incompletely synthesized proteins"/>
    <property type="evidence" value="ECO:0007669"/>
    <property type="project" value="TreeGrafter"/>
</dbReference>
<dbReference type="PANTHER" id="PTHR10381">
    <property type="entry name" value="ATP-DEPENDENT CLP PROTEASE PROTEOLYTIC SUBUNIT"/>
    <property type="match status" value="1"/>
</dbReference>
<dbReference type="Pfam" id="PF00574">
    <property type="entry name" value="CLP_protease"/>
    <property type="match status" value="1"/>
</dbReference>
<dbReference type="HAMAP" id="MF_00444">
    <property type="entry name" value="ClpP"/>
    <property type="match status" value="1"/>
</dbReference>
<evidence type="ECO:0000256" key="1">
    <source>
        <dbReference type="ARBA" id="ARBA00007039"/>
    </source>
</evidence>
<evidence type="ECO:0000313" key="12">
    <source>
        <dbReference type="Proteomes" id="UP000192936"/>
    </source>
</evidence>
<dbReference type="EC" id="3.4.21.92" evidence="7"/>
<comment type="catalytic activity">
    <reaction evidence="6 7 8">
        <text>Hydrolysis of proteins to small peptides in the presence of ATP and magnesium. alpha-casein is the usual test substrate. In the absence of ATP, only oligopeptides shorter than five residues are hydrolyzed (such as succinyl-Leu-Tyr-|-NHMec, and Leu-Tyr-Leu-|-Tyr-Trp, in which cleavage of the -Tyr-|-Leu- and -Tyr-|-Trp bonds also occurs).</text>
        <dbReference type="EC" id="3.4.21.92"/>
    </reaction>
</comment>
<dbReference type="PANTHER" id="PTHR10381:SF70">
    <property type="entry name" value="ATP-DEPENDENT CLP PROTEASE PROTEOLYTIC SUBUNIT"/>
    <property type="match status" value="1"/>
</dbReference>
<evidence type="ECO:0000256" key="2">
    <source>
        <dbReference type="ARBA" id="ARBA00022490"/>
    </source>
</evidence>
<dbReference type="Gene3D" id="3.90.226.10">
    <property type="entry name" value="2-enoyl-CoA Hydratase, Chain A, domain 1"/>
    <property type="match status" value="1"/>
</dbReference>
<evidence type="ECO:0000256" key="7">
    <source>
        <dbReference type="HAMAP-Rule" id="MF_00444"/>
    </source>
</evidence>
<dbReference type="InterPro" id="IPR023562">
    <property type="entry name" value="ClpP/TepA"/>
</dbReference>
<sequence>MAQVGYTRFDDEPEKEPDEKSKESAQPQFAAVQQSLFKARTVLIFGQIDMKLAQVVSAQLLALAHESDDDITVVVNSPGGHVEAGDTIHDMIRFIKPRVKMLGTGWVASAGCHIYLAAKKEDRFCLPNTRFLIHQPLGGTGGRATDIAIEAKEIIRMRERLNKIIARETGQPYEKVAKDTDRNYWMFAEEAKDYGIVSQVINTMDELK</sequence>
<dbReference type="CDD" id="cd07017">
    <property type="entry name" value="S14_ClpP_2"/>
    <property type="match status" value="1"/>
</dbReference>
<evidence type="ECO:0000256" key="3">
    <source>
        <dbReference type="ARBA" id="ARBA00022670"/>
    </source>
</evidence>
<comment type="similarity">
    <text evidence="1 7 9">Belongs to the peptidase S14 family.</text>
</comment>
<feature type="active site" description="Nucleophile" evidence="7">
    <location>
        <position position="109"/>
    </location>
</feature>
<dbReference type="GO" id="GO:0005737">
    <property type="term" value="C:cytoplasm"/>
    <property type="evidence" value="ECO:0007669"/>
    <property type="project" value="UniProtKB-SubCell"/>
</dbReference>
<dbReference type="PRINTS" id="PR00127">
    <property type="entry name" value="CLPPROTEASEP"/>
</dbReference>
<comment type="subcellular location">
    <subcellularLocation>
        <location evidence="7">Cytoplasm</location>
    </subcellularLocation>
</comment>
<evidence type="ECO:0000256" key="10">
    <source>
        <dbReference type="SAM" id="MobiDB-lite"/>
    </source>
</evidence>
<dbReference type="OrthoDB" id="9802800at2"/>
<evidence type="ECO:0000256" key="6">
    <source>
        <dbReference type="ARBA" id="ARBA00034021"/>
    </source>
</evidence>
<dbReference type="AlphaFoldDB" id="A0A1X7EBZ8"/>
<dbReference type="RefSeq" id="WP_085083801.1">
    <property type="nucleotide sequence ID" value="NZ_FXAK01000002.1"/>
</dbReference>
<comment type="subunit">
    <text evidence="7">Fourteen ClpP subunits assemble into 2 heptameric rings which stack back to back to give a disk-like structure with a central cavity, resembling the structure of eukaryotic proteasomes.</text>
</comment>
<evidence type="ECO:0000256" key="5">
    <source>
        <dbReference type="ARBA" id="ARBA00022825"/>
    </source>
</evidence>
<organism evidence="11 12">
    <name type="scientific">Azospirillum oryzae</name>
    <dbReference type="NCBI Taxonomy" id="286727"/>
    <lineage>
        <taxon>Bacteria</taxon>
        <taxon>Pseudomonadati</taxon>
        <taxon>Pseudomonadota</taxon>
        <taxon>Alphaproteobacteria</taxon>
        <taxon>Rhodospirillales</taxon>
        <taxon>Azospirillaceae</taxon>
        <taxon>Azospirillum</taxon>
    </lineage>
</organism>
<dbReference type="SUPFAM" id="SSF52096">
    <property type="entry name" value="ClpP/crotonase"/>
    <property type="match status" value="1"/>
</dbReference>
<dbReference type="Proteomes" id="UP000192936">
    <property type="component" value="Unassembled WGS sequence"/>
</dbReference>
<keyword evidence="4 7" id="KW-0378">Hydrolase</keyword>
<dbReference type="GO" id="GO:0009368">
    <property type="term" value="C:endopeptidase Clp complex"/>
    <property type="evidence" value="ECO:0007669"/>
    <property type="project" value="TreeGrafter"/>
</dbReference>
<keyword evidence="2 7" id="KW-0963">Cytoplasm</keyword>
<reference evidence="11 12" key="1">
    <citation type="submission" date="2017-04" db="EMBL/GenBank/DDBJ databases">
        <authorList>
            <person name="Afonso C.L."/>
            <person name="Miller P.J."/>
            <person name="Scott M.A."/>
            <person name="Spackman E."/>
            <person name="Goraichik I."/>
            <person name="Dimitrov K.M."/>
            <person name="Suarez D.L."/>
            <person name="Swayne D.E."/>
        </authorList>
    </citation>
    <scope>NUCLEOTIDE SEQUENCE [LARGE SCALE GENOMIC DNA]</scope>
    <source>
        <strain evidence="11 12">A2P</strain>
    </source>
</reference>
<dbReference type="GO" id="GO:0004252">
    <property type="term" value="F:serine-type endopeptidase activity"/>
    <property type="evidence" value="ECO:0007669"/>
    <property type="project" value="UniProtKB-UniRule"/>
</dbReference>
<dbReference type="InterPro" id="IPR001907">
    <property type="entry name" value="ClpP"/>
</dbReference>
<dbReference type="EMBL" id="FXAK01000002">
    <property type="protein sequence ID" value="SMF31323.1"/>
    <property type="molecule type" value="Genomic_DNA"/>
</dbReference>